<dbReference type="InterPro" id="IPR015424">
    <property type="entry name" value="PyrdxlP-dep_Trfase"/>
</dbReference>
<dbReference type="InterPro" id="IPR015421">
    <property type="entry name" value="PyrdxlP-dep_Trfase_major"/>
</dbReference>
<gene>
    <name evidence="4" type="ORF">GCM10022224_015700</name>
</gene>
<keyword evidence="4" id="KW-0808">Transferase</keyword>
<dbReference type="PANTHER" id="PTHR43094:SF1">
    <property type="entry name" value="AMINOTRANSFERASE CLASS-III"/>
    <property type="match status" value="1"/>
</dbReference>
<dbReference type="PROSITE" id="PS00600">
    <property type="entry name" value="AA_TRANSFER_CLASS_3"/>
    <property type="match status" value="1"/>
</dbReference>
<evidence type="ECO:0000256" key="1">
    <source>
        <dbReference type="ARBA" id="ARBA00008954"/>
    </source>
</evidence>
<name>A0ABP7B989_9ACTN</name>
<reference evidence="5" key="1">
    <citation type="journal article" date="2019" name="Int. J. Syst. Evol. Microbiol.">
        <title>The Global Catalogue of Microorganisms (GCM) 10K type strain sequencing project: providing services to taxonomists for standard genome sequencing and annotation.</title>
        <authorList>
            <consortium name="The Broad Institute Genomics Platform"/>
            <consortium name="The Broad Institute Genome Sequencing Center for Infectious Disease"/>
            <person name="Wu L."/>
            <person name="Ma J."/>
        </authorList>
    </citation>
    <scope>NUCLEOTIDE SEQUENCE [LARGE SCALE GENOMIC DNA]</scope>
    <source>
        <strain evidence="5">JCM 16904</strain>
    </source>
</reference>
<evidence type="ECO:0000256" key="2">
    <source>
        <dbReference type="ARBA" id="ARBA00022898"/>
    </source>
</evidence>
<dbReference type="NCBIfam" id="NF005102">
    <property type="entry name" value="PRK06541.1"/>
    <property type="match status" value="1"/>
</dbReference>
<dbReference type="InterPro" id="IPR015422">
    <property type="entry name" value="PyrdxlP-dep_Trfase_small"/>
</dbReference>
<dbReference type="Proteomes" id="UP001500902">
    <property type="component" value="Unassembled WGS sequence"/>
</dbReference>
<dbReference type="InterPro" id="IPR049704">
    <property type="entry name" value="Aminotrans_3_PPA_site"/>
</dbReference>
<evidence type="ECO:0000256" key="3">
    <source>
        <dbReference type="RuleBase" id="RU003560"/>
    </source>
</evidence>
<sequence length="460" mass="50750">MTQPEHDVLKAAQDNLWLHFTRHSAYQQSEIPTIVRGEGSYVYDIHGKRYLDGLAGLFVVQVGHGRHELAEAAAKQAQELAFFPLWSYAHPKAAELAQRLASYTPGELNRVFFTTGGGEAVETAWKLAKQYYKLVGKPLKHKVISRQIAYHGTPQGALSITGIPAFKQMFEPLVPGSVRVPNTNHYRADEITGVKGMTPEEYGIWAADRVARAIEMEGPDTVAAVFAEPVQNAGGCFPPPPGYFQRLREICDEYDVLLVSDEVICAFGRLGTMFGGQKFDYVPDIITCAKGMTSGYSPIGAMIAHERLFEPFKNGDTMFAHGYTFGGHPVSAAVALANLDIFEREDLLGHVSANEPRFHQALDGLRDLPIVGDVRGSGYFWGIELVKDKATKETFDADESERLLRGFLSKALFDAGLYCRADDRGDPVIQLSPPLIAGQKEFDEIAQILRGVLSEAWARL</sequence>
<organism evidence="4 5">
    <name type="scientific">Nonomuraea antimicrobica</name>
    <dbReference type="NCBI Taxonomy" id="561173"/>
    <lineage>
        <taxon>Bacteria</taxon>
        <taxon>Bacillati</taxon>
        <taxon>Actinomycetota</taxon>
        <taxon>Actinomycetes</taxon>
        <taxon>Streptosporangiales</taxon>
        <taxon>Streptosporangiaceae</taxon>
        <taxon>Nonomuraea</taxon>
    </lineage>
</organism>
<comment type="similarity">
    <text evidence="1 3">Belongs to the class-III pyridoxal-phosphate-dependent aminotransferase family.</text>
</comment>
<accession>A0ABP7B989</accession>
<dbReference type="EMBL" id="BAAAZP010000022">
    <property type="protein sequence ID" value="GAA3653497.1"/>
    <property type="molecule type" value="Genomic_DNA"/>
</dbReference>
<proteinExistence type="inferred from homology"/>
<dbReference type="InterPro" id="IPR005814">
    <property type="entry name" value="Aminotrans_3"/>
</dbReference>
<dbReference type="Gene3D" id="3.40.640.10">
    <property type="entry name" value="Type I PLP-dependent aspartate aminotransferase-like (Major domain)"/>
    <property type="match status" value="1"/>
</dbReference>
<dbReference type="RefSeq" id="WP_344874478.1">
    <property type="nucleotide sequence ID" value="NZ_BAAAZP010000022.1"/>
</dbReference>
<comment type="caution">
    <text evidence="4">The sequence shown here is derived from an EMBL/GenBank/DDBJ whole genome shotgun (WGS) entry which is preliminary data.</text>
</comment>
<protein>
    <submittedName>
        <fullName evidence="4">Aspartate aminotransferase family protein</fullName>
    </submittedName>
</protein>
<dbReference type="PANTHER" id="PTHR43094">
    <property type="entry name" value="AMINOTRANSFERASE"/>
    <property type="match status" value="1"/>
</dbReference>
<evidence type="ECO:0000313" key="4">
    <source>
        <dbReference type="EMBL" id="GAA3653497.1"/>
    </source>
</evidence>
<evidence type="ECO:0000313" key="5">
    <source>
        <dbReference type="Proteomes" id="UP001500902"/>
    </source>
</evidence>
<dbReference type="GO" id="GO:0008483">
    <property type="term" value="F:transaminase activity"/>
    <property type="evidence" value="ECO:0007669"/>
    <property type="project" value="UniProtKB-KW"/>
</dbReference>
<dbReference type="Pfam" id="PF00202">
    <property type="entry name" value="Aminotran_3"/>
    <property type="match status" value="1"/>
</dbReference>
<keyword evidence="4" id="KW-0032">Aminotransferase</keyword>
<dbReference type="SUPFAM" id="SSF53383">
    <property type="entry name" value="PLP-dependent transferases"/>
    <property type="match status" value="1"/>
</dbReference>
<dbReference type="CDD" id="cd00610">
    <property type="entry name" value="OAT_like"/>
    <property type="match status" value="1"/>
</dbReference>
<keyword evidence="5" id="KW-1185">Reference proteome</keyword>
<keyword evidence="2 3" id="KW-0663">Pyridoxal phosphate</keyword>
<dbReference type="Gene3D" id="3.90.1150.10">
    <property type="entry name" value="Aspartate Aminotransferase, domain 1"/>
    <property type="match status" value="1"/>
</dbReference>